<dbReference type="InterPro" id="IPR011992">
    <property type="entry name" value="EF-hand-dom_pair"/>
</dbReference>
<feature type="compositionally biased region" description="Polar residues" evidence="1">
    <location>
        <begin position="16"/>
        <end position="30"/>
    </location>
</feature>
<evidence type="ECO:0000256" key="1">
    <source>
        <dbReference type="SAM" id="MobiDB-lite"/>
    </source>
</evidence>
<dbReference type="SUPFAM" id="SSF47473">
    <property type="entry name" value="EF-hand"/>
    <property type="match status" value="1"/>
</dbReference>
<reference evidence="2" key="1">
    <citation type="submission" date="2021-02" db="EMBL/GenBank/DDBJ databases">
        <authorList>
            <person name="Nowell W R."/>
        </authorList>
    </citation>
    <scope>NUCLEOTIDE SEQUENCE</scope>
</reference>
<gene>
    <name evidence="2" type="ORF">SRO942_LOCUS48214</name>
</gene>
<comment type="caution">
    <text evidence="2">The sequence shown here is derived from an EMBL/GenBank/DDBJ whole genome shotgun (WGS) entry which is preliminary data.</text>
</comment>
<evidence type="ECO:0000313" key="2">
    <source>
        <dbReference type="EMBL" id="CAF4583053.1"/>
    </source>
</evidence>
<proteinExistence type="predicted"/>
<dbReference type="OrthoDB" id="293868at2759"/>
<accession>A0A8S2YW97</accession>
<feature type="region of interest" description="Disordered" evidence="1">
    <location>
        <begin position="1"/>
        <end position="33"/>
    </location>
</feature>
<evidence type="ECO:0000313" key="3">
    <source>
        <dbReference type="Proteomes" id="UP000681722"/>
    </source>
</evidence>
<dbReference type="EMBL" id="CAJOBC010123049">
    <property type="protein sequence ID" value="CAF4583053.1"/>
    <property type="molecule type" value="Genomic_DNA"/>
</dbReference>
<name>A0A8S2YW97_9BILA</name>
<sequence>EDSDDNTPNEQKENLRSTVSKLDSNNNQQVPKDEIECRNQQQRALHSLVSALDTYNEDKVSLRAFIRDKLR</sequence>
<dbReference type="AlphaFoldDB" id="A0A8S2YW97"/>
<dbReference type="Proteomes" id="UP000681722">
    <property type="component" value="Unassembled WGS sequence"/>
</dbReference>
<protein>
    <submittedName>
        <fullName evidence="2">Uncharacterized protein</fullName>
    </submittedName>
</protein>
<feature type="non-terminal residue" evidence="2">
    <location>
        <position position="1"/>
    </location>
</feature>
<organism evidence="2 3">
    <name type="scientific">Didymodactylos carnosus</name>
    <dbReference type="NCBI Taxonomy" id="1234261"/>
    <lineage>
        <taxon>Eukaryota</taxon>
        <taxon>Metazoa</taxon>
        <taxon>Spiralia</taxon>
        <taxon>Gnathifera</taxon>
        <taxon>Rotifera</taxon>
        <taxon>Eurotatoria</taxon>
        <taxon>Bdelloidea</taxon>
        <taxon>Philodinida</taxon>
        <taxon>Philodinidae</taxon>
        <taxon>Didymodactylos</taxon>
    </lineage>
</organism>